<dbReference type="InterPro" id="IPR045864">
    <property type="entry name" value="aa-tRNA-synth_II/BPL/LPL"/>
</dbReference>
<keyword evidence="4" id="KW-0436">Ligase</keyword>
<evidence type="ECO:0000313" key="10">
    <source>
        <dbReference type="EMBL" id="MCA9381776.1"/>
    </source>
</evidence>
<dbReference type="PANTHER" id="PTHR43450:SF1">
    <property type="entry name" value="ASPARTATE--TRNA LIGASE, CYTOPLASMIC"/>
    <property type="match status" value="1"/>
</dbReference>
<reference evidence="10" key="1">
    <citation type="submission" date="2020-04" db="EMBL/GenBank/DDBJ databases">
        <authorList>
            <person name="Zhang T."/>
        </authorList>
    </citation>
    <scope>NUCLEOTIDE SEQUENCE</scope>
    <source>
        <strain evidence="10">HKST-UBA10</strain>
    </source>
</reference>
<dbReference type="GO" id="GO:0006422">
    <property type="term" value="P:aspartyl-tRNA aminoacylation"/>
    <property type="evidence" value="ECO:0007669"/>
    <property type="project" value="InterPro"/>
</dbReference>
<evidence type="ECO:0000256" key="4">
    <source>
        <dbReference type="ARBA" id="ARBA00022598"/>
    </source>
</evidence>
<dbReference type="SUPFAM" id="SSF55681">
    <property type="entry name" value="Class II aaRS and biotin synthetases"/>
    <property type="match status" value="1"/>
</dbReference>
<evidence type="ECO:0000256" key="5">
    <source>
        <dbReference type="ARBA" id="ARBA00022741"/>
    </source>
</evidence>
<dbReference type="InterPro" id="IPR004364">
    <property type="entry name" value="Aa-tRNA-synt_II"/>
</dbReference>
<feature type="domain" description="Aminoacyl-transfer RNA synthetases class-II family profile" evidence="9">
    <location>
        <begin position="9"/>
        <end position="245"/>
    </location>
</feature>
<accession>A0A955RH59</accession>
<keyword evidence="8" id="KW-0030">Aminoacyl-tRNA synthetase</keyword>
<evidence type="ECO:0000256" key="1">
    <source>
        <dbReference type="ARBA" id="ARBA00004496"/>
    </source>
</evidence>
<dbReference type="InterPro" id="IPR004523">
    <property type="entry name" value="Asp-tRNA_synthase_2"/>
</dbReference>
<sequence>MAGVWEGAFSLGHVYRAEKHATSRHLTESIQYEFEVAFINGIGDILDWEEKIVRYMIGEVEKSCKAEVELLKEYGYNLVKLSEKPFPRITLAEALEIYFKRTGVDDRKEPDLSPEAEREMCKWAEEETGSPFVFVTHYPLTKVAFYAMPSKEHEGMAEYGDLLCNGAEITSGGQRRHTYDLMVEGLKFKELNPDNFEGYLEIFKFGMPPHGGFALGLERFTQMLFGFENIRRTTLFYRDLHRLTP</sequence>
<comment type="subcellular location">
    <subcellularLocation>
        <location evidence="1">Cytoplasm</location>
    </subcellularLocation>
</comment>
<dbReference type="GO" id="GO:0004815">
    <property type="term" value="F:aspartate-tRNA ligase activity"/>
    <property type="evidence" value="ECO:0007669"/>
    <property type="project" value="InterPro"/>
</dbReference>
<proteinExistence type="inferred from homology"/>
<evidence type="ECO:0000259" key="9">
    <source>
        <dbReference type="PROSITE" id="PS50862"/>
    </source>
</evidence>
<evidence type="ECO:0000256" key="7">
    <source>
        <dbReference type="ARBA" id="ARBA00022917"/>
    </source>
</evidence>
<dbReference type="GO" id="GO:0017101">
    <property type="term" value="C:aminoacyl-tRNA synthetase multienzyme complex"/>
    <property type="evidence" value="ECO:0007669"/>
    <property type="project" value="TreeGrafter"/>
</dbReference>
<dbReference type="PANTHER" id="PTHR43450">
    <property type="entry name" value="ASPARTYL-TRNA SYNTHETASE"/>
    <property type="match status" value="1"/>
</dbReference>
<evidence type="ECO:0000256" key="6">
    <source>
        <dbReference type="ARBA" id="ARBA00022840"/>
    </source>
</evidence>
<evidence type="ECO:0000256" key="3">
    <source>
        <dbReference type="ARBA" id="ARBA00022490"/>
    </source>
</evidence>
<protein>
    <recommendedName>
        <fullName evidence="9">Aminoacyl-transfer RNA synthetases class-II family profile domain-containing protein</fullName>
    </recommendedName>
</protein>
<dbReference type="InterPro" id="IPR006195">
    <property type="entry name" value="aa-tRNA-synth_II"/>
</dbReference>
<evidence type="ECO:0000256" key="2">
    <source>
        <dbReference type="ARBA" id="ARBA00005312"/>
    </source>
</evidence>
<dbReference type="GO" id="GO:0005524">
    <property type="term" value="F:ATP binding"/>
    <property type="evidence" value="ECO:0007669"/>
    <property type="project" value="UniProtKB-KW"/>
</dbReference>
<dbReference type="InterPro" id="IPR002312">
    <property type="entry name" value="Asp/Asn-tRNA-synth_IIb"/>
</dbReference>
<organism evidence="10 11">
    <name type="scientific">Candidatus Dojkabacteria bacterium</name>
    <dbReference type="NCBI Taxonomy" id="2099670"/>
    <lineage>
        <taxon>Bacteria</taxon>
        <taxon>Candidatus Dojkabacteria</taxon>
    </lineage>
</organism>
<dbReference type="EMBL" id="JAGQLG010000001">
    <property type="protein sequence ID" value="MCA9381776.1"/>
    <property type="molecule type" value="Genomic_DNA"/>
</dbReference>
<gene>
    <name evidence="10" type="ORF">KC660_00010</name>
</gene>
<dbReference type="AlphaFoldDB" id="A0A955RH59"/>
<dbReference type="Pfam" id="PF00152">
    <property type="entry name" value="tRNA-synt_2"/>
    <property type="match status" value="1"/>
</dbReference>
<dbReference type="Proteomes" id="UP000782843">
    <property type="component" value="Unassembled WGS sequence"/>
</dbReference>
<comment type="similarity">
    <text evidence="2">Belongs to the class-II aminoacyl-tRNA synthetase family. Type 2 subfamily.</text>
</comment>
<comment type="caution">
    <text evidence="10">The sequence shown here is derived from an EMBL/GenBank/DDBJ whole genome shotgun (WGS) entry which is preliminary data.</text>
</comment>
<evidence type="ECO:0000313" key="11">
    <source>
        <dbReference type="Proteomes" id="UP000782843"/>
    </source>
</evidence>
<reference evidence="10" key="2">
    <citation type="journal article" date="2021" name="Microbiome">
        <title>Successional dynamics and alternative stable states in a saline activated sludge microbial community over 9 years.</title>
        <authorList>
            <person name="Wang Y."/>
            <person name="Ye J."/>
            <person name="Ju F."/>
            <person name="Liu L."/>
            <person name="Boyd J.A."/>
            <person name="Deng Y."/>
            <person name="Parks D.H."/>
            <person name="Jiang X."/>
            <person name="Yin X."/>
            <person name="Woodcroft B.J."/>
            <person name="Tyson G.W."/>
            <person name="Hugenholtz P."/>
            <person name="Polz M.F."/>
            <person name="Zhang T."/>
        </authorList>
    </citation>
    <scope>NUCLEOTIDE SEQUENCE</scope>
    <source>
        <strain evidence="10">HKST-UBA10</strain>
    </source>
</reference>
<dbReference type="GO" id="GO:0003723">
    <property type="term" value="F:RNA binding"/>
    <property type="evidence" value="ECO:0007669"/>
    <property type="project" value="TreeGrafter"/>
</dbReference>
<keyword evidence="3" id="KW-0963">Cytoplasm</keyword>
<evidence type="ECO:0000256" key="8">
    <source>
        <dbReference type="ARBA" id="ARBA00023146"/>
    </source>
</evidence>
<dbReference type="PROSITE" id="PS50862">
    <property type="entry name" value="AA_TRNA_LIGASE_II"/>
    <property type="match status" value="1"/>
</dbReference>
<dbReference type="GO" id="GO:0005829">
    <property type="term" value="C:cytosol"/>
    <property type="evidence" value="ECO:0007669"/>
    <property type="project" value="TreeGrafter"/>
</dbReference>
<keyword evidence="6" id="KW-0067">ATP-binding</keyword>
<keyword evidence="5" id="KW-0547">Nucleotide-binding</keyword>
<dbReference type="PRINTS" id="PR01042">
    <property type="entry name" value="TRNASYNTHASP"/>
</dbReference>
<keyword evidence="7" id="KW-0648">Protein biosynthesis</keyword>
<dbReference type="Gene3D" id="3.30.930.10">
    <property type="entry name" value="Bira Bifunctional Protein, Domain 2"/>
    <property type="match status" value="1"/>
</dbReference>
<name>A0A955RH59_9BACT</name>